<reference evidence="2" key="1">
    <citation type="submission" date="2021-04" db="EMBL/GenBank/DDBJ databases">
        <title>Dactylosporangium aurantiacum NRRL B-8018 full assembly.</title>
        <authorList>
            <person name="Hartkoorn R.C."/>
            <person name="Beaudoing E."/>
            <person name="Hot D."/>
        </authorList>
    </citation>
    <scope>NUCLEOTIDE SEQUENCE</scope>
    <source>
        <strain evidence="2">NRRL B-8018</strain>
    </source>
</reference>
<evidence type="ECO:0000256" key="1">
    <source>
        <dbReference type="SAM" id="Phobius"/>
    </source>
</evidence>
<name>A0A9Q9MIS1_9ACTN</name>
<keyword evidence="1" id="KW-0812">Transmembrane</keyword>
<dbReference type="EMBL" id="CP073767">
    <property type="protein sequence ID" value="UWZ58224.1"/>
    <property type="molecule type" value="Genomic_DNA"/>
</dbReference>
<dbReference type="Proteomes" id="UP001058003">
    <property type="component" value="Chromosome"/>
</dbReference>
<keyword evidence="1" id="KW-0472">Membrane</keyword>
<gene>
    <name evidence="2" type="ORF">Daura_19865</name>
</gene>
<feature type="transmembrane region" description="Helical" evidence="1">
    <location>
        <begin position="147"/>
        <end position="172"/>
    </location>
</feature>
<feature type="transmembrane region" description="Helical" evidence="1">
    <location>
        <begin position="193"/>
        <end position="218"/>
    </location>
</feature>
<feature type="transmembrane region" description="Helical" evidence="1">
    <location>
        <begin position="255"/>
        <end position="281"/>
    </location>
</feature>
<protein>
    <submittedName>
        <fullName evidence="2">Flippase-like domain-containing protein</fullName>
    </submittedName>
</protein>
<keyword evidence="1" id="KW-1133">Transmembrane helix</keyword>
<feature type="transmembrane region" description="Helical" evidence="1">
    <location>
        <begin position="12"/>
        <end position="32"/>
    </location>
</feature>
<feature type="transmembrane region" description="Helical" evidence="1">
    <location>
        <begin position="224"/>
        <end position="246"/>
    </location>
</feature>
<sequence length="311" mass="31666">MRRRIFQVLRTAAYVLVVLFLGGQLWLARHGLADGIRTIGLGNALLAAVLAGVGGVPGMLGWRVLLAGLGTRLPTREALRVYFLAGLARYIPGGVWPAVAHAGMAASLGEPPARLAAAFLASQGLAVVAGLLVGLLALPALVAVNPLWWLLLPVLAAAAIPVVAPGTLRLPLRLGARLLRRDTTLQLPGRAALSKATALMALGWLISGTHVAVLAIALGADPAATLTVGIGGFALSVVAGVLALVLPSGLGVRELVLGLTLATLLTGPALVIVVALSRILITVVDAISTLVVLVAVGVIRPAPLVLERTPS</sequence>
<evidence type="ECO:0000313" key="2">
    <source>
        <dbReference type="EMBL" id="UWZ58224.1"/>
    </source>
</evidence>
<accession>A0A9Q9MIS1</accession>
<feature type="transmembrane region" description="Helical" evidence="1">
    <location>
        <begin position="287"/>
        <end position="306"/>
    </location>
</feature>
<dbReference type="RefSeq" id="WP_052387370.1">
    <property type="nucleotide sequence ID" value="NZ_CP073767.1"/>
</dbReference>
<dbReference type="KEGG" id="daur:Daura_19865"/>
<proteinExistence type="predicted"/>
<dbReference type="AlphaFoldDB" id="A0A9Q9MIS1"/>
<dbReference type="OrthoDB" id="3382092at2"/>
<keyword evidence="3" id="KW-1185">Reference proteome</keyword>
<evidence type="ECO:0000313" key="3">
    <source>
        <dbReference type="Proteomes" id="UP001058003"/>
    </source>
</evidence>
<organism evidence="2 3">
    <name type="scientific">Dactylosporangium aurantiacum</name>
    <dbReference type="NCBI Taxonomy" id="35754"/>
    <lineage>
        <taxon>Bacteria</taxon>
        <taxon>Bacillati</taxon>
        <taxon>Actinomycetota</taxon>
        <taxon>Actinomycetes</taxon>
        <taxon>Micromonosporales</taxon>
        <taxon>Micromonosporaceae</taxon>
        <taxon>Dactylosporangium</taxon>
    </lineage>
</organism>
<feature type="transmembrane region" description="Helical" evidence="1">
    <location>
        <begin position="115"/>
        <end position="141"/>
    </location>
</feature>
<feature type="transmembrane region" description="Helical" evidence="1">
    <location>
        <begin position="44"/>
        <end position="66"/>
    </location>
</feature>